<reference evidence="7" key="1">
    <citation type="submission" date="2016-10" db="EMBL/GenBank/DDBJ databases">
        <authorList>
            <person name="Varghese N."/>
            <person name="Submissions S."/>
        </authorList>
    </citation>
    <scope>NUCLEOTIDE SEQUENCE [LARGE SCALE GENOMIC DNA]</scope>
    <source>
        <strain evidence="7">DSM 19110</strain>
    </source>
</reference>
<evidence type="ECO:0000313" key="6">
    <source>
        <dbReference type="EMBL" id="SDO02747.1"/>
    </source>
</evidence>
<accession>A0A1H0G777</accession>
<organism evidence="6 7">
    <name type="scientific">Pedobacter steynii</name>
    <dbReference type="NCBI Taxonomy" id="430522"/>
    <lineage>
        <taxon>Bacteria</taxon>
        <taxon>Pseudomonadati</taxon>
        <taxon>Bacteroidota</taxon>
        <taxon>Sphingobacteriia</taxon>
        <taxon>Sphingobacteriales</taxon>
        <taxon>Sphingobacteriaceae</taxon>
        <taxon>Pedobacter</taxon>
    </lineage>
</organism>
<feature type="transmembrane region" description="Helical" evidence="4">
    <location>
        <begin position="7"/>
        <end position="25"/>
    </location>
</feature>
<dbReference type="Proteomes" id="UP000183200">
    <property type="component" value="Unassembled WGS sequence"/>
</dbReference>
<name>A0A1H0G777_9SPHI</name>
<proteinExistence type="predicted"/>
<evidence type="ECO:0000259" key="5">
    <source>
        <dbReference type="PROSITE" id="PS50043"/>
    </source>
</evidence>
<evidence type="ECO:0000256" key="3">
    <source>
        <dbReference type="ARBA" id="ARBA00023163"/>
    </source>
</evidence>
<dbReference type="PANTHER" id="PTHR44688:SF16">
    <property type="entry name" value="DNA-BINDING TRANSCRIPTIONAL ACTIVATOR DEVR_DOSR"/>
    <property type="match status" value="1"/>
</dbReference>
<dbReference type="SUPFAM" id="SSF46894">
    <property type="entry name" value="C-terminal effector domain of the bipartite response regulators"/>
    <property type="match status" value="1"/>
</dbReference>
<keyword evidence="4" id="KW-0812">Transmembrane</keyword>
<dbReference type="PANTHER" id="PTHR44688">
    <property type="entry name" value="DNA-BINDING TRANSCRIPTIONAL ACTIVATOR DEVR_DOSR"/>
    <property type="match status" value="1"/>
</dbReference>
<dbReference type="InterPro" id="IPR016032">
    <property type="entry name" value="Sig_transdc_resp-reg_C-effctor"/>
</dbReference>
<dbReference type="PROSITE" id="PS50043">
    <property type="entry name" value="HTH_LUXR_2"/>
    <property type="match status" value="1"/>
</dbReference>
<feature type="transmembrane region" description="Helical" evidence="4">
    <location>
        <begin position="72"/>
        <end position="91"/>
    </location>
</feature>
<keyword evidence="4" id="KW-0472">Membrane</keyword>
<feature type="transmembrane region" description="Helical" evidence="4">
    <location>
        <begin position="31"/>
        <end position="51"/>
    </location>
</feature>
<dbReference type="Pfam" id="PF00196">
    <property type="entry name" value="GerE"/>
    <property type="match status" value="1"/>
</dbReference>
<dbReference type="GO" id="GO:0006355">
    <property type="term" value="P:regulation of DNA-templated transcription"/>
    <property type="evidence" value="ECO:0007669"/>
    <property type="project" value="InterPro"/>
</dbReference>
<dbReference type="Gene3D" id="1.10.10.10">
    <property type="entry name" value="Winged helix-like DNA-binding domain superfamily/Winged helix DNA-binding domain"/>
    <property type="match status" value="1"/>
</dbReference>
<feature type="domain" description="HTH luxR-type" evidence="5">
    <location>
        <begin position="145"/>
        <end position="210"/>
    </location>
</feature>
<dbReference type="InterPro" id="IPR036388">
    <property type="entry name" value="WH-like_DNA-bd_sf"/>
</dbReference>
<evidence type="ECO:0000256" key="2">
    <source>
        <dbReference type="ARBA" id="ARBA00023125"/>
    </source>
</evidence>
<keyword evidence="4" id="KW-1133">Transmembrane helix</keyword>
<feature type="transmembrane region" description="Helical" evidence="4">
    <location>
        <begin position="97"/>
        <end position="116"/>
    </location>
</feature>
<protein>
    <submittedName>
        <fullName evidence="6">Regulatory protein, luxR family</fullName>
    </submittedName>
</protein>
<evidence type="ECO:0000313" key="7">
    <source>
        <dbReference type="Proteomes" id="UP000183200"/>
    </source>
</evidence>
<gene>
    <name evidence="6" type="ORF">SAMN05421820_11164</name>
</gene>
<keyword evidence="1" id="KW-0805">Transcription regulation</keyword>
<evidence type="ECO:0000256" key="1">
    <source>
        <dbReference type="ARBA" id="ARBA00023015"/>
    </source>
</evidence>
<evidence type="ECO:0000256" key="4">
    <source>
        <dbReference type="SAM" id="Phobius"/>
    </source>
</evidence>
<keyword evidence="2" id="KW-0238">DNA-binding</keyword>
<keyword evidence="3" id="KW-0804">Transcription</keyword>
<keyword evidence="7" id="KW-1185">Reference proteome</keyword>
<dbReference type="AlphaFoldDB" id="A0A1H0G777"/>
<dbReference type="SMART" id="SM00421">
    <property type="entry name" value="HTH_LUXR"/>
    <property type="match status" value="1"/>
</dbReference>
<sequence length="216" mass="25524">MAVYGVPLFVLLPFVVFFVIIYSYTEDLDFSINYGLIIPFIYSLYILWSILREIRKSIKHNQASLYPLKKTEMILVYFAVFPWVCLAVFAYFNISQWIEVLFTNIGFVIITILFLMRSGKYERKQKVRLMVRDQLVEKQREDFKHNCQNYKLTKRECEIAELLCSGMTYKQIGEMLYITEKTVDSHVQKIFSKTGVNKKIDLQGMLGFVGRNDRQL</sequence>
<dbReference type="GO" id="GO:0003677">
    <property type="term" value="F:DNA binding"/>
    <property type="evidence" value="ECO:0007669"/>
    <property type="project" value="UniProtKB-KW"/>
</dbReference>
<dbReference type="CDD" id="cd06170">
    <property type="entry name" value="LuxR_C_like"/>
    <property type="match status" value="1"/>
</dbReference>
<dbReference type="PRINTS" id="PR00038">
    <property type="entry name" value="HTHLUXR"/>
</dbReference>
<dbReference type="EMBL" id="FNGY01000011">
    <property type="protein sequence ID" value="SDO02747.1"/>
    <property type="molecule type" value="Genomic_DNA"/>
</dbReference>
<dbReference type="InterPro" id="IPR000792">
    <property type="entry name" value="Tscrpt_reg_LuxR_C"/>
</dbReference>